<dbReference type="PRINTS" id="PR00081">
    <property type="entry name" value="GDHRDH"/>
</dbReference>
<dbReference type="Proteomes" id="UP000632322">
    <property type="component" value="Unassembled WGS sequence"/>
</dbReference>
<evidence type="ECO:0000313" key="6">
    <source>
        <dbReference type="Proteomes" id="UP000314223"/>
    </source>
</evidence>
<evidence type="ECO:0000256" key="2">
    <source>
        <dbReference type="ARBA" id="ARBA00023002"/>
    </source>
</evidence>
<evidence type="ECO:0000256" key="3">
    <source>
        <dbReference type="RuleBase" id="RU000363"/>
    </source>
</evidence>
<reference evidence="7" key="2">
    <citation type="journal article" date="2019" name="Int. J. Syst. Evol. Microbiol.">
        <title>The Global Catalogue of Microorganisms (GCM) 10K type strain sequencing project: providing services to taxonomists for standard genome sequencing and annotation.</title>
        <authorList>
            <consortium name="The Broad Institute Genomics Platform"/>
            <consortium name="The Broad Institute Genome Sequencing Center for Infectious Disease"/>
            <person name="Wu L."/>
            <person name="Ma J."/>
        </authorList>
    </citation>
    <scope>NUCLEOTIDE SEQUENCE [LARGE SCALE GENOMIC DNA]</scope>
    <source>
        <strain evidence="7">CGMCC 1.15472</strain>
    </source>
</reference>
<dbReference type="RefSeq" id="WP_139469053.1">
    <property type="nucleotide sequence ID" value="NZ_BMJG01000006.1"/>
</dbReference>
<comment type="similarity">
    <text evidence="1 3">Belongs to the short-chain dehydrogenases/reductases (SDR) family.</text>
</comment>
<dbReference type="GO" id="GO:0016491">
    <property type="term" value="F:oxidoreductase activity"/>
    <property type="evidence" value="ECO:0007669"/>
    <property type="project" value="UniProtKB-KW"/>
</dbReference>
<gene>
    <name evidence="5" type="ORF">FHQ09_12345</name>
    <name evidence="4" type="ORF">GCM10010974_20550</name>
</gene>
<proteinExistence type="inferred from homology"/>
<dbReference type="Pfam" id="PF00106">
    <property type="entry name" value="adh_short"/>
    <property type="match status" value="1"/>
</dbReference>
<dbReference type="InterPro" id="IPR002347">
    <property type="entry name" value="SDR_fam"/>
</dbReference>
<protein>
    <submittedName>
        <fullName evidence="5">SDR family NAD(P)-dependent oxidoreductase</fullName>
    </submittedName>
    <submittedName>
        <fullName evidence="4">Short-chain dehydrogenase</fullName>
    </submittedName>
</protein>
<keyword evidence="7" id="KW-1185">Reference proteome</keyword>
<dbReference type="GO" id="GO:0016020">
    <property type="term" value="C:membrane"/>
    <property type="evidence" value="ECO:0007669"/>
    <property type="project" value="TreeGrafter"/>
</dbReference>
<sequence length="258" mass="27292">MNPRPRALITGASSGLGRGYARTLAAEGYDLVLVARDADRLNQLAEQVRTTQSTHAEAAVADLSTRDGIDAVNEIIATQPIDVLINNAGFGLRGTLLDTDAAELDALDRVLAGAVRELSLAAARRMQSRGRGGIINVSSLAAVTTMGQYAASKASTLVFTEALAGELRGGPVTVTAVLPGFIRTEFHSRLGVERPGPGLIWLSVDQVVRESLRDARAGKVVSVPGWGYRIAALVAPVVPRPLMRWGSAGFSFARTRDH</sequence>
<keyword evidence="2" id="KW-0560">Oxidoreductase</keyword>
<dbReference type="Gene3D" id="3.40.50.720">
    <property type="entry name" value="NAD(P)-binding Rossmann-like Domain"/>
    <property type="match status" value="1"/>
</dbReference>
<evidence type="ECO:0000313" key="5">
    <source>
        <dbReference type="EMBL" id="TNM54056.1"/>
    </source>
</evidence>
<accession>A0A5C4X005</accession>
<evidence type="ECO:0000256" key="1">
    <source>
        <dbReference type="ARBA" id="ARBA00006484"/>
    </source>
</evidence>
<dbReference type="PIRSF" id="PIRSF000126">
    <property type="entry name" value="11-beta-HSD1"/>
    <property type="match status" value="1"/>
</dbReference>
<dbReference type="AlphaFoldDB" id="A0A5C4X005"/>
<dbReference type="Proteomes" id="UP000314223">
    <property type="component" value="Unassembled WGS sequence"/>
</dbReference>
<comment type="caution">
    <text evidence="5">The sequence shown here is derived from an EMBL/GenBank/DDBJ whole genome shotgun (WGS) entry which is preliminary data.</text>
</comment>
<organism evidence="5 6">
    <name type="scientific">Brevibacterium sediminis</name>
    <dbReference type="NCBI Taxonomy" id="1857024"/>
    <lineage>
        <taxon>Bacteria</taxon>
        <taxon>Bacillati</taxon>
        <taxon>Actinomycetota</taxon>
        <taxon>Actinomycetes</taxon>
        <taxon>Micrococcales</taxon>
        <taxon>Brevibacteriaceae</taxon>
        <taxon>Brevibacterium</taxon>
    </lineage>
</organism>
<dbReference type="SUPFAM" id="SSF51735">
    <property type="entry name" value="NAD(P)-binding Rossmann-fold domains"/>
    <property type="match status" value="1"/>
</dbReference>
<dbReference type="EMBL" id="BMJG01000006">
    <property type="protein sequence ID" value="GGC38030.1"/>
    <property type="molecule type" value="Genomic_DNA"/>
</dbReference>
<dbReference type="PANTHER" id="PTHR44196:SF2">
    <property type="entry name" value="SHORT-CHAIN DEHYDROGENASE-RELATED"/>
    <property type="match status" value="1"/>
</dbReference>
<reference evidence="4" key="1">
    <citation type="journal article" date="2014" name="Int. J. Syst. Evol. Microbiol.">
        <title>Complete genome of a new Firmicutes species belonging to the dominant human colonic microbiota ('Ruminococcus bicirculans') reveals two chromosomes and a selective capacity to utilize plant glucans.</title>
        <authorList>
            <consortium name="NISC Comparative Sequencing Program"/>
            <person name="Wegmann U."/>
            <person name="Louis P."/>
            <person name="Goesmann A."/>
            <person name="Henrissat B."/>
            <person name="Duncan S.H."/>
            <person name="Flint H.J."/>
        </authorList>
    </citation>
    <scope>NUCLEOTIDE SEQUENCE</scope>
    <source>
        <strain evidence="4">CGMCC 1.15472</strain>
    </source>
</reference>
<dbReference type="InterPro" id="IPR036291">
    <property type="entry name" value="NAD(P)-bd_dom_sf"/>
</dbReference>
<dbReference type="InterPro" id="IPR020904">
    <property type="entry name" value="Sc_DH/Rdtase_CS"/>
</dbReference>
<name>A0A5C4X005_9MICO</name>
<dbReference type="EMBL" id="VDMQ01000007">
    <property type="protein sequence ID" value="TNM54056.1"/>
    <property type="molecule type" value="Genomic_DNA"/>
</dbReference>
<evidence type="ECO:0000313" key="4">
    <source>
        <dbReference type="EMBL" id="GGC38030.1"/>
    </source>
</evidence>
<dbReference type="PRINTS" id="PR00080">
    <property type="entry name" value="SDRFAMILY"/>
</dbReference>
<reference evidence="4" key="4">
    <citation type="submission" date="2024-05" db="EMBL/GenBank/DDBJ databases">
        <authorList>
            <person name="Sun Q."/>
            <person name="Zhou Y."/>
        </authorList>
    </citation>
    <scope>NUCLEOTIDE SEQUENCE</scope>
    <source>
        <strain evidence="4">CGMCC 1.15472</strain>
    </source>
</reference>
<dbReference type="CDD" id="cd05233">
    <property type="entry name" value="SDR_c"/>
    <property type="match status" value="1"/>
</dbReference>
<dbReference type="PANTHER" id="PTHR44196">
    <property type="entry name" value="DEHYDROGENASE/REDUCTASE SDR FAMILY MEMBER 7B"/>
    <property type="match status" value="1"/>
</dbReference>
<dbReference type="PROSITE" id="PS00061">
    <property type="entry name" value="ADH_SHORT"/>
    <property type="match status" value="1"/>
</dbReference>
<reference evidence="5 6" key="3">
    <citation type="submission" date="2019-06" db="EMBL/GenBank/DDBJ databases">
        <authorList>
            <person name="Mardanova A.M."/>
            <person name="Pudova D.S."/>
            <person name="Shagimardanova E.I."/>
            <person name="Gogoleva N.E."/>
            <person name="Lutfullin M.T."/>
            <person name="Hadieva G.F."/>
            <person name="Sharipova M.R."/>
        </authorList>
    </citation>
    <scope>NUCLEOTIDE SEQUENCE [LARGE SCALE GENOMIC DNA]</scope>
    <source>
        <strain evidence="5 6">MG-1</strain>
    </source>
</reference>
<evidence type="ECO:0000313" key="7">
    <source>
        <dbReference type="Proteomes" id="UP000632322"/>
    </source>
</evidence>